<dbReference type="Pfam" id="PF14144">
    <property type="entry name" value="DOG1"/>
    <property type="match status" value="1"/>
</dbReference>
<dbReference type="GO" id="GO:0003700">
    <property type="term" value="F:DNA-binding transcription factor activity"/>
    <property type="evidence" value="ECO:0007669"/>
    <property type="project" value="InterPro"/>
</dbReference>
<evidence type="ECO:0000259" key="9">
    <source>
        <dbReference type="PROSITE" id="PS50217"/>
    </source>
</evidence>
<dbReference type="Gene3D" id="1.20.5.170">
    <property type="match status" value="1"/>
</dbReference>
<comment type="caution">
    <text evidence="10">The sequence shown here is derived from an EMBL/GenBank/DDBJ whole genome shotgun (WGS) entry which is preliminary data.</text>
</comment>
<evidence type="ECO:0000256" key="3">
    <source>
        <dbReference type="ARBA" id="ARBA00023015"/>
    </source>
</evidence>
<dbReference type="InterPro" id="IPR046347">
    <property type="entry name" value="bZIP_sf"/>
</dbReference>
<organism evidence="10 11">
    <name type="scientific">Rubus argutus</name>
    <name type="common">Southern blackberry</name>
    <dbReference type="NCBI Taxonomy" id="59490"/>
    <lineage>
        <taxon>Eukaryota</taxon>
        <taxon>Viridiplantae</taxon>
        <taxon>Streptophyta</taxon>
        <taxon>Embryophyta</taxon>
        <taxon>Tracheophyta</taxon>
        <taxon>Spermatophyta</taxon>
        <taxon>Magnoliopsida</taxon>
        <taxon>eudicotyledons</taxon>
        <taxon>Gunneridae</taxon>
        <taxon>Pentapetalae</taxon>
        <taxon>rosids</taxon>
        <taxon>fabids</taxon>
        <taxon>Rosales</taxon>
        <taxon>Rosaceae</taxon>
        <taxon>Rosoideae</taxon>
        <taxon>Rosoideae incertae sedis</taxon>
        <taxon>Rubus</taxon>
    </lineage>
</organism>
<evidence type="ECO:0000256" key="4">
    <source>
        <dbReference type="ARBA" id="ARBA00023125"/>
    </source>
</evidence>
<evidence type="ECO:0000256" key="5">
    <source>
        <dbReference type="ARBA" id="ARBA00023159"/>
    </source>
</evidence>
<gene>
    <name evidence="10" type="ORF">M0R45_005225</name>
</gene>
<comment type="subcellular location">
    <subcellularLocation>
        <location evidence="1">Nucleus</location>
    </subcellularLocation>
</comment>
<dbReference type="EMBL" id="JBEDUW010000001">
    <property type="protein sequence ID" value="KAK9949708.1"/>
    <property type="molecule type" value="Genomic_DNA"/>
</dbReference>
<dbReference type="GO" id="GO:0000976">
    <property type="term" value="F:transcription cis-regulatory region binding"/>
    <property type="evidence" value="ECO:0007669"/>
    <property type="project" value="UniProtKB-ARBA"/>
</dbReference>
<dbReference type="PROSITE" id="PS00036">
    <property type="entry name" value="BZIP_BASIC"/>
    <property type="match status" value="1"/>
</dbReference>
<proteinExistence type="inferred from homology"/>
<dbReference type="PROSITE" id="PS50217">
    <property type="entry name" value="BZIP"/>
    <property type="match status" value="1"/>
</dbReference>
<accession>A0AAW1YM15</accession>
<keyword evidence="11" id="KW-1185">Reference proteome</keyword>
<dbReference type="PANTHER" id="PTHR45693:SF36">
    <property type="entry name" value="TRANSCRIPTION FACTOR TGA4"/>
    <property type="match status" value="1"/>
</dbReference>
<comment type="similarity">
    <text evidence="2">Belongs to the bZIP family.</text>
</comment>
<dbReference type="AlphaFoldDB" id="A0AAW1YM15"/>
<feature type="domain" description="BZIP" evidence="9">
    <location>
        <begin position="51"/>
        <end position="81"/>
    </location>
</feature>
<dbReference type="PANTHER" id="PTHR45693">
    <property type="entry name" value="TRANSCRIPTION FACTOR TGA9"/>
    <property type="match status" value="1"/>
</dbReference>
<keyword evidence="7" id="KW-0539">Nucleus</keyword>
<dbReference type="GO" id="GO:0005634">
    <property type="term" value="C:nucleus"/>
    <property type="evidence" value="ECO:0007669"/>
    <property type="project" value="UniProtKB-SubCell"/>
</dbReference>
<sequence length="262" mass="30256">MNSPSAQFVTSRRMTSMIMDADTKLDNQSEDASQGILGPCSKYDQEATKPTDKMQRRLAQNREAARKSRMRKKAYVQQLEQWIGCNPLGFSCTVNSGVAAFEMEYGHWVEEQNRQISELRTALQAHISDIELRFLVDGGMSHYFELFSIEITAAKADVFYSFLRFLCLNCTPLAEQQRLDVTALRNHVSKQRCSFARSCDMIKSWVLYSWYLADHLRRETLQQMSRILTIRQAARGLLALGEYFQRLRALSSLWSTRPREPT</sequence>
<dbReference type="GO" id="GO:0006351">
    <property type="term" value="P:DNA-templated transcription"/>
    <property type="evidence" value="ECO:0007669"/>
    <property type="project" value="InterPro"/>
</dbReference>
<name>A0AAW1YM15_RUBAR</name>
<keyword evidence="4" id="KW-0238">DNA-binding</keyword>
<protein>
    <recommendedName>
        <fullName evidence="9">BZIP domain-containing protein</fullName>
    </recommendedName>
</protein>
<dbReference type="InterPro" id="IPR004827">
    <property type="entry name" value="bZIP"/>
</dbReference>
<dbReference type="SMART" id="SM00338">
    <property type="entry name" value="BRLZ"/>
    <property type="match status" value="1"/>
</dbReference>
<evidence type="ECO:0000256" key="7">
    <source>
        <dbReference type="ARBA" id="ARBA00023242"/>
    </source>
</evidence>
<evidence type="ECO:0000256" key="6">
    <source>
        <dbReference type="ARBA" id="ARBA00023163"/>
    </source>
</evidence>
<keyword evidence="3" id="KW-0805">Transcription regulation</keyword>
<dbReference type="InterPro" id="IPR025422">
    <property type="entry name" value="TGA_domain"/>
</dbReference>
<dbReference type="SUPFAM" id="SSF57959">
    <property type="entry name" value="Leucine zipper domain"/>
    <property type="match status" value="1"/>
</dbReference>
<evidence type="ECO:0000256" key="1">
    <source>
        <dbReference type="ARBA" id="ARBA00004123"/>
    </source>
</evidence>
<keyword evidence="5" id="KW-0010">Activator</keyword>
<feature type="region of interest" description="Disordered" evidence="8">
    <location>
        <begin position="26"/>
        <end position="50"/>
    </location>
</feature>
<dbReference type="Proteomes" id="UP001457282">
    <property type="component" value="Unassembled WGS sequence"/>
</dbReference>
<keyword evidence="6" id="KW-0804">Transcription</keyword>
<evidence type="ECO:0000256" key="2">
    <source>
        <dbReference type="ARBA" id="ARBA00007163"/>
    </source>
</evidence>
<evidence type="ECO:0000256" key="8">
    <source>
        <dbReference type="SAM" id="MobiDB-lite"/>
    </source>
</evidence>
<dbReference type="Pfam" id="PF00170">
    <property type="entry name" value="bZIP_1"/>
    <property type="match status" value="1"/>
</dbReference>
<evidence type="ECO:0000313" key="10">
    <source>
        <dbReference type="EMBL" id="KAK9949708.1"/>
    </source>
</evidence>
<reference evidence="10 11" key="1">
    <citation type="journal article" date="2023" name="G3 (Bethesda)">
        <title>A chromosome-length genome assembly and annotation of blackberry (Rubus argutus, cv. 'Hillquist').</title>
        <authorList>
            <person name="Bruna T."/>
            <person name="Aryal R."/>
            <person name="Dudchenko O."/>
            <person name="Sargent D.J."/>
            <person name="Mead D."/>
            <person name="Buti M."/>
            <person name="Cavallini A."/>
            <person name="Hytonen T."/>
            <person name="Andres J."/>
            <person name="Pham M."/>
            <person name="Weisz D."/>
            <person name="Mascagni F."/>
            <person name="Usai G."/>
            <person name="Natali L."/>
            <person name="Bassil N."/>
            <person name="Fernandez G.E."/>
            <person name="Lomsadze A."/>
            <person name="Armour M."/>
            <person name="Olukolu B."/>
            <person name="Poorten T."/>
            <person name="Britton C."/>
            <person name="Davik J."/>
            <person name="Ashrafi H."/>
            <person name="Aiden E.L."/>
            <person name="Borodovsky M."/>
            <person name="Worthington M."/>
        </authorList>
    </citation>
    <scope>NUCLEOTIDE SEQUENCE [LARGE SCALE GENOMIC DNA]</scope>
    <source>
        <strain evidence="10">PI 553951</strain>
    </source>
</reference>
<evidence type="ECO:0000313" key="11">
    <source>
        <dbReference type="Proteomes" id="UP001457282"/>
    </source>
</evidence>